<keyword evidence="3 5" id="KW-1133">Transmembrane helix</keyword>
<dbReference type="PANTHER" id="PTHR37422">
    <property type="entry name" value="TEICHURONIC ACID BIOSYNTHESIS PROTEIN TUAE"/>
    <property type="match status" value="1"/>
</dbReference>
<feature type="transmembrane region" description="Helical" evidence="5">
    <location>
        <begin position="108"/>
        <end position="125"/>
    </location>
</feature>
<dbReference type="InterPro" id="IPR007016">
    <property type="entry name" value="O-antigen_ligase-rel_domated"/>
</dbReference>
<comment type="subcellular location">
    <subcellularLocation>
        <location evidence="1">Membrane</location>
        <topology evidence="1">Multi-pass membrane protein</topology>
    </subcellularLocation>
</comment>
<sequence>MPEHFRALVVILVLAGVVFAMARRPAADLIPANDFIRRRNLWFVLTLLAFFSHSFWVYSAVTIVVLTVARKRERNPVALFFLLLFLVPPASAQIPGFGLINYFIDLNYVRLLSLCVLMPAFFALRRRADTRAFGRTWPDKLMAANLILTSLLLLRETTVTDTLRQSFYLFTDVFLPYYVASRALKNLSDFKDALLGFVLAAMVMSLIGLFEFARSWLLYSALIGAMGMQWEMSSYLNRGGLLRASVTTGQAIALGLVISTAIGLYLFLQEGVRSKLQRRLGALLLAGGLFAPLSRGPWIGAVGMLMVYIATGRHAIKRLMLLGLAGVLSLPLLTLVPGGQKVLDLLPFIGSVDAENITYRQRLFDNAVIVIQHNPLLGSFDFRKTPEMQSMIQGEGIIDIVNTYIGIALSFGLIGLGIFVAFFATTLFGIRKAMREYPDKDDEARRLGRALFATLVGILVTIVTVSSITVIPVVYWSVAGLGVAYAQMARNQKQTSSAVTASAHLQLR</sequence>
<evidence type="ECO:0000256" key="5">
    <source>
        <dbReference type="SAM" id="Phobius"/>
    </source>
</evidence>
<keyword evidence="4 5" id="KW-0472">Membrane</keyword>
<evidence type="ECO:0000256" key="4">
    <source>
        <dbReference type="ARBA" id="ARBA00023136"/>
    </source>
</evidence>
<gene>
    <name evidence="7" type="ORF">PS662_00410</name>
</gene>
<dbReference type="AlphaFoldDB" id="A0A5E6PIS3"/>
<evidence type="ECO:0000256" key="1">
    <source>
        <dbReference type="ARBA" id="ARBA00004141"/>
    </source>
</evidence>
<evidence type="ECO:0000313" key="8">
    <source>
        <dbReference type="Proteomes" id="UP000326953"/>
    </source>
</evidence>
<evidence type="ECO:0000256" key="3">
    <source>
        <dbReference type="ARBA" id="ARBA00022989"/>
    </source>
</evidence>
<feature type="transmembrane region" description="Helical" evidence="5">
    <location>
        <begin position="42"/>
        <end position="66"/>
    </location>
</feature>
<evidence type="ECO:0000259" key="6">
    <source>
        <dbReference type="Pfam" id="PF04932"/>
    </source>
</evidence>
<evidence type="ECO:0000313" key="7">
    <source>
        <dbReference type="EMBL" id="VVM43293.1"/>
    </source>
</evidence>
<dbReference type="InterPro" id="IPR051533">
    <property type="entry name" value="WaaL-like"/>
</dbReference>
<feature type="transmembrane region" description="Helical" evidence="5">
    <location>
        <begin position="451"/>
        <end position="478"/>
    </location>
</feature>
<feature type="transmembrane region" description="Helical" evidence="5">
    <location>
        <begin position="78"/>
        <end position="102"/>
    </location>
</feature>
<dbReference type="EMBL" id="CABVHK010000001">
    <property type="protein sequence ID" value="VVM43293.1"/>
    <property type="molecule type" value="Genomic_DNA"/>
</dbReference>
<feature type="transmembrane region" description="Helical" evidence="5">
    <location>
        <begin position="404"/>
        <end position="430"/>
    </location>
</feature>
<dbReference type="RefSeq" id="WP_150709395.1">
    <property type="nucleotide sequence ID" value="NZ_CABVHK010000001.1"/>
</dbReference>
<accession>A0A5E6PIS3</accession>
<dbReference type="GO" id="GO:0016020">
    <property type="term" value="C:membrane"/>
    <property type="evidence" value="ECO:0007669"/>
    <property type="project" value="UniProtKB-SubCell"/>
</dbReference>
<feature type="transmembrane region" description="Helical" evidence="5">
    <location>
        <begin position="319"/>
        <end position="338"/>
    </location>
</feature>
<dbReference type="Proteomes" id="UP000326953">
    <property type="component" value="Unassembled WGS sequence"/>
</dbReference>
<dbReference type="OrthoDB" id="7522192at2"/>
<feature type="transmembrane region" description="Helical" evidence="5">
    <location>
        <begin position="248"/>
        <end position="268"/>
    </location>
</feature>
<feature type="transmembrane region" description="Helical" evidence="5">
    <location>
        <begin position="193"/>
        <end position="210"/>
    </location>
</feature>
<evidence type="ECO:0000256" key="2">
    <source>
        <dbReference type="ARBA" id="ARBA00022692"/>
    </source>
</evidence>
<dbReference type="PANTHER" id="PTHR37422:SF13">
    <property type="entry name" value="LIPOPOLYSACCHARIDE BIOSYNTHESIS PROTEIN PA4999-RELATED"/>
    <property type="match status" value="1"/>
</dbReference>
<protein>
    <recommendedName>
        <fullName evidence="6">O-antigen ligase-related domain-containing protein</fullName>
    </recommendedName>
</protein>
<feature type="domain" description="O-antigen ligase-related" evidence="6">
    <location>
        <begin position="281"/>
        <end position="420"/>
    </location>
</feature>
<keyword evidence="2 5" id="KW-0812">Transmembrane</keyword>
<name>A0A5E6PIS3_PSEFL</name>
<organism evidence="7 8">
    <name type="scientific">Pseudomonas fluorescens</name>
    <dbReference type="NCBI Taxonomy" id="294"/>
    <lineage>
        <taxon>Bacteria</taxon>
        <taxon>Pseudomonadati</taxon>
        <taxon>Pseudomonadota</taxon>
        <taxon>Gammaproteobacteria</taxon>
        <taxon>Pseudomonadales</taxon>
        <taxon>Pseudomonadaceae</taxon>
        <taxon>Pseudomonas</taxon>
    </lineage>
</organism>
<reference evidence="7 8" key="1">
    <citation type="submission" date="2019-09" db="EMBL/GenBank/DDBJ databases">
        <authorList>
            <person name="Chandra G."/>
            <person name="Truman W A."/>
        </authorList>
    </citation>
    <scope>NUCLEOTIDE SEQUENCE [LARGE SCALE GENOMIC DNA]</scope>
    <source>
        <strain evidence="7">PS662</strain>
    </source>
</reference>
<dbReference type="Pfam" id="PF04932">
    <property type="entry name" value="Wzy_C"/>
    <property type="match status" value="1"/>
</dbReference>
<proteinExistence type="predicted"/>